<name>A0A645A516_9ZZZZ</name>
<dbReference type="Gene3D" id="3.40.1110.10">
    <property type="entry name" value="Calcium-transporting ATPase, cytoplasmic domain N"/>
    <property type="match status" value="1"/>
</dbReference>
<keyword evidence="1" id="KW-0472">Membrane</keyword>
<feature type="transmembrane region" description="Helical" evidence="1">
    <location>
        <begin position="191"/>
        <end position="213"/>
    </location>
</feature>
<dbReference type="AlphaFoldDB" id="A0A645A516"/>
<proteinExistence type="predicted"/>
<reference evidence="2" key="1">
    <citation type="submission" date="2019-08" db="EMBL/GenBank/DDBJ databases">
        <authorList>
            <person name="Kucharzyk K."/>
            <person name="Murdoch R.W."/>
            <person name="Higgins S."/>
            <person name="Loffler F."/>
        </authorList>
    </citation>
    <scope>NUCLEOTIDE SEQUENCE</scope>
</reference>
<keyword evidence="1" id="KW-1133">Transmembrane helix</keyword>
<feature type="transmembrane region" description="Helical" evidence="1">
    <location>
        <begin position="219"/>
        <end position="240"/>
    </location>
</feature>
<accession>A0A645A516</accession>
<dbReference type="EMBL" id="VSSQ01010648">
    <property type="protein sequence ID" value="MPM44864.1"/>
    <property type="molecule type" value="Genomic_DNA"/>
</dbReference>
<keyword evidence="1" id="KW-0812">Transmembrane</keyword>
<gene>
    <name evidence="2" type="ORF">SDC9_91546</name>
</gene>
<comment type="caution">
    <text evidence="2">The sequence shown here is derived from an EMBL/GenBank/DDBJ whole genome shotgun (WGS) entry which is preliminary data.</text>
</comment>
<protein>
    <submittedName>
        <fullName evidence="2">Uncharacterized protein</fullName>
    </submittedName>
</protein>
<dbReference type="InterPro" id="IPR023299">
    <property type="entry name" value="ATPase_P-typ_cyto_dom_N"/>
</dbReference>
<evidence type="ECO:0000313" key="2">
    <source>
        <dbReference type="EMBL" id="MPM44864.1"/>
    </source>
</evidence>
<sequence length="243" mass="26459">MAVTATLIRDSGCGLEKVFHDLLRTQGATFRRASDFRCHEGGGFSAVIREEEILVGTASFMSLMEVALPQGLGVKNAVFCAIEGELAGLFALNYTLHSSVSPSLSALIANRVNPILATRDFNLLPAMLRQRFKLPADRMEFPTAQRRMELSDPRQTHSPLLTAVLCREGLAPYSEAVVGARRLRRATRMSAALAVTGSVAGVLLSFYLTYVAAFGSLSAANLTVFLLLWSVPTFLISGWVDRY</sequence>
<dbReference type="GO" id="GO:0000166">
    <property type="term" value="F:nucleotide binding"/>
    <property type="evidence" value="ECO:0007669"/>
    <property type="project" value="InterPro"/>
</dbReference>
<organism evidence="2">
    <name type="scientific">bioreactor metagenome</name>
    <dbReference type="NCBI Taxonomy" id="1076179"/>
    <lineage>
        <taxon>unclassified sequences</taxon>
        <taxon>metagenomes</taxon>
        <taxon>ecological metagenomes</taxon>
    </lineage>
</organism>
<evidence type="ECO:0000256" key="1">
    <source>
        <dbReference type="SAM" id="Phobius"/>
    </source>
</evidence>